<dbReference type="AlphaFoldDB" id="G0NAQ5"/>
<feature type="domain" description="ShKT" evidence="5">
    <location>
        <begin position="64"/>
        <end position="103"/>
    </location>
</feature>
<dbReference type="STRING" id="135651.G0NAQ5"/>
<keyword evidence="1 4" id="KW-0732">Signal</keyword>
<feature type="signal peptide" evidence="4">
    <location>
        <begin position="1"/>
        <end position="20"/>
    </location>
</feature>
<dbReference type="Pfam" id="PF04942">
    <property type="entry name" value="CC"/>
    <property type="match status" value="1"/>
</dbReference>
<keyword evidence="2" id="KW-1015">Disulfide bond</keyword>
<feature type="domain" description="ShKT" evidence="5">
    <location>
        <begin position="118"/>
        <end position="158"/>
    </location>
</feature>
<protein>
    <recommendedName>
        <fullName evidence="5">ShKT domain-containing protein</fullName>
    </recommendedName>
</protein>
<reference evidence="7" key="1">
    <citation type="submission" date="2011-07" db="EMBL/GenBank/DDBJ databases">
        <authorList>
            <consortium name="Caenorhabditis brenneri Sequencing and Analysis Consortium"/>
            <person name="Wilson R.K."/>
        </authorList>
    </citation>
    <scope>NUCLEOTIDE SEQUENCE [LARGE SCALE GENOMIC DNA]</scope>
    <source>
        <strain evidence="7">PB2801</strain>
    </source>
</reference>
<dbReference type="InterPro" id="IPR003582">
    <property type="entry name" value="ShKT_dom"/>
</dbReference>
<dbReference type="HOGENOM" id="CLU_088349_0_0_1"/>
<dbReference type="Gene3D" id="1.10.10.1940">
    <property type="match status" value="1"/>
</dbReference>
<dbReference type="Pfam" id="PF01549">
    <property type="entry name" value="ShK"/>
    <property type="match status" value="2"/>
</dbReference>
<organism evidence="7">
    <name type="scientific">Caenorhabditis brenneri</name>
    <name type="common">Nematode worm</name>
    <dbReference type="NCBI Taxonomy" id="135651"/>
    <lineage>
        <taxon>Eukaryota</taxon>
        <taxon>Metazoa</taxon>
        <taxon>Ecdysozoa</taxon>
        <taxon>Nematoda</taxon>
        <taxon>Chromadorea</taxon>
        <taxon>Rhabditida</taxon>
        <taxon>Rhabditina</taxon>
        <taxon>Rhabditomorpha</taxon>
        <taxon>Rhabditoidea</taxon>
        <taxon>Rhabditidae</taxon>
        <taxon>Peloderinae</taxon>
        <taxon>Caenorhabditis</taxon>
    </lineage>
</organism>
<dbReference type="InParanoid" id="G0NAQ5"/>
<evidence type="ECO:0000313" key="7">
    <source>
        <dbReference type="Proteomes" id="UP000008068"/>
    </source>
</evidence>
<dbReference type="PROSITE" id="PS51670">
    <property type="entry name" value="SHKT"/>
    <property type="match status" value="2"/>
</dbReference>
<name>G0NAQ5_CAEBE</name>
<dbReference type="EMBL" id="GL379855">
    <property type="protein sequence ID" value="EGT56311.1"/>
    <property type="molecule type" value="Genomic_DNA"/>
</dbReference>
<feature type="chain" id="PRO_5003404607" description="ShKT domain-containing protein" evidence="4">
    <location>
        <begin position="21"/>
        <end position="159"/>
    </location>
</feature>
<dbReference type="InterPro" id="IPR007026">
    <property type="entry name" value="CC_domain"/>
</dbReference>
<comment type="caution">
    <text evidence="3">Lacks conserved residue(s) required for the propagation of feature annotation.</text>
</comment>
<dbReference type="SMART" id="SM00254">
    <property type="entry name" value="ShKT"/>
    <property type="match status" value="2"/>
</dbReference>
<evidence type="ECO:0000256" key="3">
    <source>
        <dbReference type="PROSITE-ProRule" id="PRU01005"/>
    </source>
</evidence>
<dbReference type="PANTHER" id="PTHR46219">
    <property type="entry name" value="PROTEIN CBG11138"/>
    <property type="match status" value="1"/>
</dbReference>
<proteinExistence type="predicted"/>
<evidence type="ECO:0000256" key="4">
    <source>
        <dbReference type="SAM" id="SignalP"/>
    </source>
</evidence>
<dbReference type="Proteomes" id="UP000008068">
    <property type="component" value="Unassembled WGS sequence"/>
</dbReference>
<dbReference type="Gene3D" id="1.10.10.1870">
    <property type="entry name" value="ShTK domain-like"/>
    <property type="match status" value="1"/>
</dbReference>
<evidence type="ECO:0000256" key="2">
    <source>
        <dbReference type="ARBA" id="ARBA00023157"/>
    </source>
</evidence>
<accession>G0NAQ5</accession>
<dbReference type="FunFam" id="1.10.10.1940:FF:000002">
    <property type="entry name" value="PHAryngeal gland Toxin-related"/>
    <property type="match status" value="2"/>
</dbReference>
<evidence type="ECO:0000259" key="5">
    <source>
        <dbReference type="PROSITE" id="PS51670"/>
    </source>
</evidence>
<evidence type="ECO:0000313" key="6">
    <source>
        <dbReference type="EMBL" id="EGT56311.1"/>
    </source>
</evidence>
<gene>
    <name evidence="6" type="ORF">CAEBREN_31381</name>
</gene>
<dbReference type="OrthoDB" id="5863778at2759"/>
<dbReference type="eggNOG" id="ENOG502TI3Y">
    <property type="taxonomic scope" value="Eukaryota"/>
</dbReference>
<dbReference type="PANTHER" id="PTHR46219:SF8">
    <property type="entry name" value="SHKT DOMAIN-CONTAINING PROTEIN"/>
    <property type="match status" value="1"/>
</dbReference>
<sequence>MFKSLAVLAFLAVSSAWAQAQTSCSSTNYIIGPAVGNTCPSGYTLITGNNCCLAQQVVSGSSTCTDKTNANGVNECPGLKSYCNNSQYRALMTAQCPKTCGFLLVLTHDLLGSPSSTCADLVNPNTGRSDCAANAGLCNNSLYKETMKTQCPKTCGYCK</sequence>
<evidence type="ECO:0000256" key="1">
    <source>
        <dbReference type="ARBA" id="ARBA00022729"/>
    </source>
</evidence>
<keyword evidence="7" id="KW-1185">Reference proteome</keyword>